<name>A0AAV7E776_ARIFI</name>
<evidence type="ECO:0000313" key="3">
    <source>
        <dbReference type="EMBL" id="KAG9443178.1"/>
    </source>
</evidence>
<dbReference type="SMART" id="SM00257">
    <property type="entry name" value="LysM"/>
    <property type="match status" value="2"/>
</dbReference>
<dbReference type="PANTHER" id="PTHR33734:SF11">
    <property type="entry name" value="LYSM DOMAIN-CONTAINING GPI-ANCHORED PROTEIN 2"/>
    <property type="match status" value="1"/>
</dbReference>
<evidence type="ECO:0000259" key="2">
    <source>
        <dbReference type="PROSITE" id="PS51782"/>
    </source>
</evidence>
<dbReference type="PROSITE" id="PS51782">
    <property type="entry name" value="LYSM"/>
    <property type="match status" value="2"/>
</dbReference>
<feature type="chain" id="PRO_5043440076" description="LysM domain-containing protein" evidence="1">
    <location>
        <begin position="30"/>
        <end position="364"/>
    </location>
</feature>
<dbReference type="InterPro" id="IPR036779">
    <property type="entry name" value="LysM_dom_sf"/>
</dbReference>
<protein>
    <recommendedName>
        <fullName evidence="2">LysM domain-containing protein</fullName>
    </recommendedName>
</protein>
<organism evidence="3 4">
    <name type="scientific">Aristolochia fimbriata</name>
    <name type="common">White veined hardy Dutchman's pipe vine</name>
    <dbReference type="NCBI Taxonomy" id="158543"/>
    <lineage>
        <taxon>Eukaryota</taxon>
        <taxon>Viridiplantae</taxon>
        <taxon>Streptophyta</taxon>
        <taxon>Embryophyta</taxon>
        <taxon>Tracheophyta</taxon>
        <taxon>Spermatophyta</taxon>
        <taxon>Magnoliopsida</taxon>
        <taxon>Magnoliidae</taxon>
        <taxon>Piperales</taxon>
        <taxon>Aristolochiaceae</taxon>
        <taxon>Aristolochia</taxon>
    </lineage>
</organism>
<dbReference type="Pfam" id="PF01476">
    <property type="entry name" value="LysM"/>
    <property type="match status" value="2"/>
</dbReference>
<dbReference type="PANTHER" id="PTHR33734">
    <property type="entry name" value="LYSM DOMAIN-CONTAINING GPI-ANCHORED PROTEIN 2"/>
    <property type="match status" value="1"/>
</dbReference>
<dbReference type="EMBL" id="JAINDJ010000007">
    <property type="protein sequence ID" value="KAG9443178.1"/>
    <property type="molecule type" value="Genomic_DNA"/>
</dbReference>
<gene>
    <name evidence="3" type="ORF">H6P81_019032</name>
</gene>
<evidence type="ECO:0000256" key="1">
    <source>
        <dbReference type="SAM" id="SignalP"/>
    </source>
</evidence>
<keyword evidence="1" id="KW-0732">Signal</keyword>
<dbReference type="InterPro" id="IPR018392">
    <property type="entry name" value="LysM"/>
</dbReference>
<comment type="caution">
    <text evidence="3">The sequence shown here is derived from an EMBL/GenBank/DDBJ whole genome shotgun (WGS) entry which is preliminary data.</text>
</comment>
<proteinExistence type="predicted"/>
<dbReference type="AlphaFoldDB" id="A0AAV7E776"/>
<dbReference type="Proteomes" id="UP000825729">
    <property type="component" value="Unassembled WGS sequence"/>
</dbReference>
<evidence type="ECO:0000313" key="4">
    <source>
        <dbReference type="Proteomes" id="UP000825729"/>
    </source>
</evidence>
<accession>A0AAV7E776</accession>
<sequence>MGRVPASPVAALGFFLLLAAAVTIPGAAAAGNFTCTVSGRCEAIAGYAPLTPTTLSAVKTLFGVKSIRSLLAANSQPPSTPPSSPVPNGTVVRVPFPCRCSGGRGLSDGRRPLYTVRKDDGLDAIARNSFSGLLTSQEIAAANNIPDPNVILVGQVLWIPLPCSCDDVDGLPTVHYAHKVARGSSVEGIATEFGTTPERLMRVNGIQDPRSLQAEAILDVPLRACNSSIERTAEDGWLRVPNGSYALTANNCVQCSCSSTPSWVLQCDPARGVANSTECPAVKCGGGSDLFLGTTTTTTSGDGCGTTCSYAGYARNGTILTALTRPQTCSGGGSSSSSSSSPAGLAAWRWRWVGLGFLSLLIFC</sequence>
<keyword evidence="4" id="KW-1185">Reference proteome</keyword>
<feature type="domain" description="LysM" evidence="2">
    <location>
        <begin position="176"/>
        <end position="220"/>
    </location>
</feature>
<dbReference type="Gene3D" id="3.10.350.10">
    <property type="entry name" value="LysM domain"/>
    <property type="match status" value="2"/>
</dbReference>
<reference evidence="3 4" key="1">
    <citation type="submission" date="2021-07" db="EMBL/GenBank/DDBJ databases">
        <title>The Aristolochia fimbriata genome: insights into angiosperm evolution, floral development and chemical biosynthesis.</title>
        <authorList>
            <person name="Jiao Y."/>
        </authorList>
    </citation>
    <scope>NUCLEOTIDE SEQUENCE [LARGE SCALE GENOMIC DNA]</scope>
    <source>
        <strain evidence="3">IBCAS-2021</strain>
        <tissue evidence="3">Leaf</tissue>
    </source>
</reference>
<feature type="signal peptide" evidence="1">
    <location>
        <begin position="1"/>
        <end position="29"/>
    </location>
</feature>
<feature type="domain" description="LysM" evidence="2">
    <location>
        <begin position="112"/>
        <end position="159"/>
    </location>
</feature>
<dbReference type="CDD" id="cd00118">
    <property type="entry name" value="LysM"/>
    <property type="match status" value="2"/>
</dbReference>
<dbReference type="SUPFAM" id="SSF54106">
    <property type="entry name" value="LysM domain"/>
    <property type="match status" value="2"/>
</dbReference>